<evidence type="ECO:0000256" key="8">
    <source>
        <dbReference type="ARBA" id="ARBA00023125"/>
    </source>
</evidence>
<evidence type="ECO:0000256" key="12">
    <source>
        <dbReference type="ARBA" id="ARBA00032149"/>
    </source>
</evidence>
<feature type="compositionally biased region" description="Low complexity" evidence="13">
    <location>
        <begin position="64"/>
        <end position="84"/>
    </location>
</feature>
<evidence type="ECO:0000256" key="2">
    <source>
        <dbReference type="ARBA" id="ARBA00007354"/>
    </source>
</evidence>
<feature type="region of interest" description="Disordered" evidence="13">
    <location>
        <begin position="1"/>
        <end position="574"/>
    </location>
</feature>
<protein>
    <recommendedName>
        <fullName evidence="3">AF4/FMR2 family member lilli</fullName>
    </recommendedName>
    <alternativeName>
        <fullName evidence="12">Protein lilliputian</fullName>
    </alternativeName>
</protein>
<feature type="compositionally biased region" description="Basic residues" evidence="13">
    <location>
        <begin position="412"/>
        <end position="428"/>
    </location>
</feature>
<dbReference type="GO" id="GO:0007366">
    <property type="term" value="P:periodic partitioning by pair rule gene"/>
    <property type="evidence" value="ECO:0007669"/>
    <property type="project" value="UniProtKB-KW"/>
</dbReference>
<name>A0ABD2B2A6_VESSQ</name>
<feature type="compositionally biased region" description="Basic residues" evidence="13">
    <location>
        <begin position="734"/>
        <end position="743"/>
    </location>
</feature>
<feature type="compositionally biased region" description="Low complexity" evidence="13">
    <location>
        <begin position="947"/>
        <end position="962"/>
    </location>
</feature>
<comment type="function">
    <text evidence="11">Has a role in transcriptional regulation. Acts in parallel with the Ras/MAPK and the PI3K/PKB pathways in the control of cell identity and cellular growth. Essential for regulation of the cytoskeleton and cell growth but not for cell proliferation or growth rate. Required specifically for the microtubule-based basal transport of lipid droplets. Plays a partially redundant function downstream of Raf in cell fate specification in the developing eye. Pair-rule protein that regulates embryonic cellularization, gastrulation and segmentation.</text>
</comment>
<feature type="region of interest" description="Disordered" evidence="13">
    <location>
        <begin position="588"/>
        <end position="784"/>
    </location>
</feature>
<comment type="caution">
    <text evidence="15">The sequence shown here is derived from an EMBL/GenBank/DDBJ whole genome shotgun (WGS) entry which is preliminary data.</text>
</comment>
<evidence type="ECO:0000256" key="9">
    <source>
        <dbReference type="ARBA" id="ARBA00023163"/>
    </source>
</evidence>
<evidence type="ECO:0000256" key="4">
    <source>
        <dbReference type="ARBA" id="ARBA00022473"/>
    </source>
</evidence>
<keyword evidence="10" id="KW-0539">Nucleus</keyword>
<evidence type="ECO:0000256" key="3">
    <source>
        <dbReference type="ARBA" id="ARBA00021888"/>
    </source>
</evidence>
<comment type="subcellular location">
    <subcellularLocation>
        <location evidence="1">Nucleus</location>
    </subcellularLocation>
</comment>
<feature type="compositionally biased region" description="Basic residues" evidence="13">
    <location>
        <begin position="311"/>
        <end position="325"/>
    </location>
</feature>
<feature type="compositionally biased region" description="Low complexity" evidence="13">
    <location>
        <begin position="679"/>
        <end position="698"/>
    </location>
</feature>
<evidence type="ECO:0000259" key="14">
    <source>
        <dbReference type="Pfam" id="PF18876"/>
    </source>
</evidence>
<sequence length="1057" mass="115447">MTKDLERDLSLSEDSEDEVNKSTLPRPIRGNRSPHVSVSLPTPLMSTMVPGPASIPPMSPMPISPVGSLSPTRPLSLPRPSPILKHLSPEKVTSPSMVSPLRSKDSPNTSTTSTHHRPPSPPGQAPQSSGSASSSSDSGSDSGSDSSDDSDDENVQPIAKGPSTPPSVSPGVVEEPPPEIEESKPRWNLSSFFSKSSVPPGDQNPETKTMTQDENRPEGTPEESSEIRGHREKAHDWHLDDALKRTHNPAMMSLLSDSSHQSDQEKSQAVEETHLETEKPKVTDTKKRGRPRKSTKSPKRDRRTSGEKSSKSRSRTRPTKKKRSISKAIVPTSDDASDVRSQDASTDSDSDRQATTSVTPTITEKRSRLSISSSEDDIPSNEKNSGSEGEAGRWRRGSVKQRSKLADSPKKPDKKKSPAKAKPRRPRSRVTNMNSDSDSESEVATRNRIQVARSVHMFRVPPRPRIPPARTTSPDNSDSDNSPTPKLQEDDAGNVQDKKKSDTLRKLFSISKGGAKGGGKGGKGGKGGGKCGIYVQEYTASANTPNGSESPYKRPLSQSSNTQTIPPLTYTNGVPSLMCKIDLSRIPHLSQMSRGQELRQRTELPDTRPSSRQSSSMHAQVPRPSTPEEGEIIEVSPVQQRSSDGRTHGDNVMDQSEKKSRSHAAKKDARTSDSKNCTASGIHSAGGSAGAGSSSATSNVSKRKRNTSCSSISSLSTVCSSDLKSKGGSAEHKEKRRKRKHAKSEKTTSRPSSAQQNDVQPTNHEREEKTDTNLLPPPPPPQRIYYSYFHTQNEVLEDQDRDQNQYLTEAKRLKHSADEECELTAQGMLYLEAVLYFLLTGNAMESDPLTERASFTMYRDTLSLIKYISSKFKSQQNNSPESSINNKLAVLSLWCQSLLYLKMFKMLKLEVKEYQKILNEYHQKPAQATPVQPEGQGTPSLSPTPSPAGSVGSVGSQSSGYSSGELANRGVASGQAQAAPYVSVPLHVHNAMAKQNYYFSLLLTCHDLWDQANALVTDKHKDFFIELDEKMGPLTLKSSLCDLVRYVKAGIKKLRAL</sequence>
<organism evidence="15 16">
    <name type="scientific">Vespula squamosa</name>
    <name type="common">Southern yellow jacket</name>
    <name type="synonym">Wasp</name>
    <dbReference type="NCBI Taxonomy" id="30214"/>
    <lineage>
        <taxon>Eukaryota</taxon>
        <taxon>Metazoa</taxon>
        <taxon>Ecdysozoa</taxon>
        <taxon>Arthropoda</taxon>
        <taxon>Hexapoda</taxon>
        <taxon>Insecta</taxon>
        <taxon>Pterygota</taxon>
        <taxon>Neoptera</taxon>
        <taxon>Endopterygota</taxon>
        <taxon>Hymenoptera</taxon>
        <taxon>Apocrita</taxon>
        <taxon>Aculeata</taxon>
        <taxon>Vespoidea</taxon>
        <taxon>Vespidae</taxon>
        <taxon>Vespinae</taxon>
        <taxon>Vespula</taxon>
    </lineage>
</organism>
<feature type="compositionally biased region" description="Basic and acidic residues" evidence="13">
    <location>
        <begin position="643"/>
        <end position="673"/>
    </location>
</feature>
<evidence type="ECO:0000256" key="5">
    <source>
        <dbReference type="ARBA" id="ARBA00022553"/>
    </source>
</evidence>
<dbReference type="PANTHER" id="PTHR10528">
    <property type="entry name" value="AF4/FMR2 FAMILY MEMBER"/>
    <property type="match status" value="1"/>
</dbReference>
<dbReference type="InterPro" id="IPR043640">
    <property type="entry name" value="AF4/FMR2_CHD"/>
</dbReference>
<keyword evidence="4" id="KW-0217">Developmental protein</keyword>
<dbReference type="GO" id="GO:0005634">
    <property type="term" value="C:nucleus"/>
    <property type="evidence" value="ECO:0007669"/>
    <property type="project" value="UniProtKB-SubCell"/>
</dbReference>
<evidence type="ECO:0000256" key="13">
    <source>
        <dbReference type="SAM" id="MobiDB-lite"/>
    </source>
</evidence>
<feature type="compositionally biased region" description="Basic residues" evidence="13">
    <location>
        <begin position="287"/>
        <end position="302"/>
    </location>
</feature>
<feature type="compositionally biased region" description="Polar residues" evidence="13">
    <location>
        <begin position="749"/>
        <end position="762"/>
    </location>
</feature>
<evidence type="ECO:0000256" key="1">
    <source>
        <dbReference type="ARBA" id="ARBA00004123"/>
    </source>
</evidence>
<dbReference type="AlphaFoldDB" id="A0ABD2B2A6"/>
<feature type="compositionally biased region" description="Low complexity" evidence="13">
    <location>
        <begin position="468"/>
        <end position="485"/>
    </location>
</feature>
<feature type="compositionally biased region" description="Basic and acidic residues" evidence="13">
    <location>
        <begin position="496"/>
        <end position="505"/>
    </location>
</feature>
<dbReference type="EMBL" id="JAUDFV010000133">
    <property type="protein sequence ID" value="KAL2726854.1"/>
    <property type="molecule type" value="Genomic_DNA"/>
</dbReference>
<feature type="region of interest" description="Disordered" evidence="13">
    <location>
        <begin position="925"/>
        <end position="962"/>
    </location>
</feature>
<feature type="compositionally biased region" description="Polar residues" evidence="13">
    <location>
        <begin position="430"/>
        <end position="448"/>
    </location>
</feature>
<feature type="compositionally biased region" description="Low complexity" evidence="13">
    <location>
        <begin position="707"/>
        <end position="722"/>
    </location>
</feature>
<dbReference type="Pfam" id="PF18876">
    <property type="entry name" value="AFF4_CHD"/>
    <property type="match status" value="1"/>
</dbReference>
<feature type="compositionally biased region" description="Polar residues" evidence="13">
    <location>
        <begin position="188"/>
        <end position="197"/>
    </location>
</feature>
<gene>
    <name evidence="15" type="ORF">V1478_007132</name>
</gene>
<feature type="compositionally biased region" description="Basic and acidic residues" evidence="13">
    <location>
        <begin position="260"/>
        <end position="286"/>
    </location>
</feature>
<keyword evidence="5" id="KW-0597">Phosphoprotein</keyword>
<feature type="compositionally biased region" description="Polar residues" evidence="13">
    <location>
        <begin position="342"/>
        <end position="362"/>
    </location>
</feature>
<evidence type="ECO:0000256" key="6">
    <source>
        <dbReference type="ARBA" id="ARBA00022788"/>
    </source>
</evidence>
<keyword evidence="7" id="KW-0805">Transcription regulation</keyword>
<feature type="compositionally biased region" description="Low complexity" evidence="13">
    <location>
        <begin position="125"/>
        <end position="145"/>
    </location>
</feature>
<dbReference type="PANTHER" id="PTHR10528:SF17">
    <property type="entry name" value="AF4_FMR2 FAMILY MEMBER LILLI"/>
    <property type="match status" value="1"/>
</dbReference>
<proteinExistence type="inferred from homology"/>
<feature type="domain" description="AF4/FMR2 C-terminal homology" evidence="14">
    <location>
        <begin position="796"/>
        <end position="1056"/>
    </location>
</feature>
<feature type="compositionally biased region" description="Polar residues" evidence="13">
    <location>
        <begin position="538"/>
        <end position="549"/>
    </location>
</feature>
<feature type="compositionally biased region" description="Polar residues" evidence="13">
    <location>
        <begin position="608"/>
        <end position="618"/>
    </location>
</feature>
<feature type="compositionally biased region" description="Basic and acidic residues" evidence="13">
    <location>
        <begin position="723"/>
        <end position="733"/>
    </location>
</feature>
<feature type="compositionally biased region" description="Basic residues" evidence="13">
    <location>
        <begin position="394"/>
        <end position="403"/>
    </location>
</feature>
<dbReference type="InterPro" id="IPR007797">
    <property type="entry name" value="AF4/FMR2"/>
</dbReference>
<reference evidence="15 16" key="1">
    <citation type="journal article" date="2024" name="Ann. Entomol. Soc. Am.">
        <title>Genomic analyses of the southern and eastern yellowjacket wasps (Hymenoptera: Vespidae) reveal evolutionary signatures of social life.</title>
        <authorList>
            <person name="Catto M.A."/>
            <person name="Caine P.B."/>
            <person name="Orr S.E."/>
            <person name="Hunt B.G."/>
            <person name="Goodisman M.A.D."/>
        </authorList>
    </citation>
    <scope>NUCLEOTIDE SEQUENCE [LARGE SCALE GENOMIC DNA]</scope>
    <source>
        <strain evidence="15">233</strain>
        <tissue evidence="15">Head and thorax</tissue>
    </source>
</reference>
<comment type="similarity">
    <text evidence="2">Belongs to the AF4 family.</text>
</comment>
<evidence type="ECO:0000256" key="10">
    <source>
        <dbReference type="ARBA" id="ARBA00023242"/>
    </source>
</evidence>
<feature type="compositionally biased region" description="Polar residues" evidence="13">
    <location>
        <begin position="556"/>
        <end position="574"/>
    </location>
</feature>
<evidence type="ECO:0000313" key="15">
    <source>
        <dbReference type="EMBL" id="KAL2726854.1"/>
    </source>
</evidence>
<dbReference type="GO" id="GO:0003677">
    <property type="term" value="F:DNA binding"/>
    <property type="evidence" value="ECO:0007669"/>
    <property type="project" value="UniProtKB-KW"/>
</dbReference>
<evidence type="ECO:0000256" key="7">
    <source>
        <dbReference type="ARBA" id="ARBA00023015"/>
    </source>
</evidence>
<evidence type="ECO:0000313" key="16">
    <source>
        <dbReference type="Proteomes" id="UP001607302"/>
    </source>
</evidence>
<accession>A0ABD2B2A6</accession>
<keyword evidence="9" id="KW-0804">Transcription</keyword>
<keyword evidence="16" id="KW-1185">Reference proteome</keyword>
<feature type="compositionally biased region" description="Basic and acidic residues" evidence="13">
    <location>
        <begin position="211"/>
        <end position="244"/>
    </location>
</feature>
<feature type="compositionally biased region" description="Pro residues" evidence="13">
    <location>
        <begin position="53"/>
        <end position="63"/>
    </location>
</feature>
<keyword evidence="6" id="KW-0562">Pair-rule protein</keyword>
<feature type="compositionally biased region" description="Gly residues" evidence="13">
    <location>
        <begin position="514"/>
        <end position="531"/>
    </location>
</feature>
<dbReference type="Proteomes" id="UP001607302">
    <property type="component" value="Unassembled WGS sequence"/>
</dbReference>
<feature type="compositionally biased region" description="Basic and acidic residues" evidence="13">
    <location>
        <begin position="596"/>
        <end position="606"/>
    </location>
</feature>
<evidence type="ECO:0000256" key="11">
    <source>
        <dbReference type="ARBA" id="ARBA00024653"/>
    </source>
</evidence>
<feature type="compositionally biased region" description="Basic and acidic residues" evidence="13">
    <location>
        <begin position="1"/>
        <end position="10"/>
    </location>
</feature>
<keyword evidence="8" id="KW-0238">DNA-binding</keyword>